<proteinExistence type="predicted"/>
<keyword evidence="2" id="KW-1185">Reference proteome</keyword>
<dbReference type="GO" id="GO:0003824">
    <property type="term" value="F:catalytic activity"/>
    <property type="evidence" value="ECO:0007669"/>
    <property type="project" value="UniProtKB-ARBA"/>
</dbReference>
<dbReference type="InterPro" id="IPR001753">
    <property type="entry name" value="Enoyl-CoA_hydra/iso"/>
</dbReference>
<dbReference type="EMBL" id="FOQH01000005">
    <property type="protein sequence ID" value="SFI27918.1"/>
    <property type="molecule type" value="Genomic_DNA"/>
</dbReference>
<dbReference type="SUPFAM" id="SSF52096">
    <property type="entry name" value="ClpP/crotonase"/>
    <property type="match status" value="1"/>
</dbReference>
<organism evidence="1 2">
    <name type="scientific">Albimonas pacifica</name>
    <dbReference type="NCBI Taxonomy" id="1114924"/>
    <lineage>
        <taxon>Bacteria</taxon>
        <taxon>Pseudomonadati</taxon>
        <taxon>Pseudomonadota</taxon>
        <taxon>Alphaproteobacteria</taxon>
        <taxon>Rhodobacterales</taxon>
        <taxon>Paracoccaceae</taxon>
        <taxon>Albimonas</taxon>
    </lineage>
</organism>
<dbReference type="OrthoDB" id="9795613at2"/>
<dbReference type="Gene3D" id="3.90.226.10">
    <property type="entry name" value="2-enoyl-CoA Hydratase, Chain A, domain 1"/>
    <property type="match status" value="1"/>
</dbReference>
<sequence>MTDAQLVRTEKEGRIARIVMEAPPLNALTLPMLDQILAAYRACAADDEVRAVILCSALEKIFCAGLDLKLLREAGAAGVRSLLQKLYLDMLDVQHTMGKPTISAVSGAARGGGMTLSITCNVIVADESATFGYPELDNGLIPAIHFVHLPRVIGKHRAFDLLFTGRSFDAHEAERIGLVARVAKGRGVMDCAMELAESFARQPPGATRIAHANFMRAQDMDFRREVADVTETFINVSQTEETQAGLAAFAEKRTPPWR</sequence>
<dbReference type="Proteomes" id="UP000199377">
    <property type="component" value="Unassembled WGS sequence"/>
</dbReference>
<reference evidence="1 2" key="1">
    <citation type="submission" date="2016-10" db="EMBL/GenBank/DDBJ databases">
        <authorList>
            <person name="de Groot N.N."/>
        </authorList>
    </citation>
    <scope>NUCLEOTIDE SEQUENCE [LARGE SCALE GENOMIC DNA]</scope>
    <source>
        <strain evidence="1 2">CGMCC 1.11030</strain>
    </source>
</reference>
<accession>A0A1I3GWF2</accession>
<dbReference type="GO" id="GO:0006635">
    <property type="term" value="P:fatty acid beta-oxidation"/>
    <property type="evidence" value="ECO:0007669"/>
    <property type="project" value="TreeGrafter"/>
</dbReference>
<dbReference type="InterPro" id="IPR029045">
    <property type="entry name" value="ClpP/crotonase-like_dom_sf"/>
</dbReference>
<dbReference type="Pfam" id="PF00378">
    <property type="entry name" value="ECH_1"/>
    <property type="match status" value="1"/>
</dbReference>
<dbReference type="PANTHER" id="PTHR11941:SF54">
    <property type="entry name" value="ENOYL-COA HYDRATASE, MITOCHONDRIAL"/>
    <property type="match status" value="1"/>
</dbReference>
<dbReference type="AlphaFoldDB" id="A0A1I3GWF2"/>
<dbReference type="PANTHER" id="PTHR11941">
    <property type="entry name" value="ENOYL-COA HYDRATASE-RELATED"/>
    <property type="match status" value="1"/>
</dbReference>
<gene>
    <name evidence="1" type="ORF">SAMN05216258_105381</name>
</gene>
<name>A0A1I3GWF2_9RHOB</name>
<evidence type="ECO:0000313" key="1">
    <source>
        <dbReference type="EMBL" id="SFI27918.1"/>
    </source>
</evidence>
<protein>
    <submittedName>
        <fullName evidence="1">Enoyl-CoA hydratase/carnithine racemase</fullName>
    </submittedName>
</protein>
<evidence type="ECO:0000313" key="2">
    <source>
        <dbReference type="Proteomes" id="UP000199377"/>
    </source>
</evidence>
<dbReference type="RefSeq" id="WP_092860194.1">
    <property type="nucleotide sequence ID" value="NZ_FOQH01000005.1"/>
</dbReference>
<dbReference type="CDD" id="cd06558">
    <property type="entry name" value="crotonase-like"/>
    <property type="match status" value="1"/>
</dbReference>
<dbReference type="STRING" id="1114924.SAMN05216258_105381"/>